<evidence type="ECO:0000259" key="8">
    <source>
        <dbReference type="PROSITE" id="PS51900"/>
    </source>
</evidence>
<comment type="similarity">
    <text evidence="1">Belongs to the 'phage' integrase family.</text>
</comment>
<dbReference type="GO" id="GO:0015074">
    <property type="term" value="P:DNA integration"/>
    <property type="evidence" value="ECO:0007669"/>
    <property type="project" value="UniProtKB-KW"/>
</dbReference>
<evidence type="ECO:0000256" key="4">
    <source>
        <dbReference type="ARBA" id="ARBA00023172"/>
    </source>
</evidence>
<dbReference type="Pfam" id="PF00589">
    <property type="entry name" value="Phage_integrase"/>
    <property type="match status" value="1"/>
</dbReference>
<dbReference type="OrthoDB" id="9789256at2"/>
<dbReference type="Gene3D" id="1.10.443.10">
    <property type="entry name" value="Intergrase catalytic core"/>
    <property type="match status" value="1"/>
</dbReference>
<protein>
    <submittedName>
        <fullName evidence="9">Site-specific recombinase XerD</fullName>
    </submittedName>
</protein>
<keyword evidence="2" id="KW-0229">DNA integration</keyword>
<dbReference type="InterPro" id="IPR002104">
    <property type="entry name" value="Integrase_catalytic"/>
</dbReference>
<evidence type="ECO:0000256" key="5">
    <source>
        <dbReference type="PROSITE-ProRule" id="PRU01248"/>
    </source>
</evidence>
<feature type="region of interest" description="Disordered" evidence="6">
    <location>
        <begin position="67"/>
        <end position="98"/>
    </location>
</feature>
<evidence type="ECO:0000256" key="6">
    <source>
        <dbReference type="SAM" id="MobiDB-lite"/>
    </source>
</evidence>
<gene>
    <name evidence="9" type="ORF">DesU5LDRAFT_3375</name>
</gene>
<proteinExistence type="inferred from homology"/>
<dbReference type="InterPro" id="IPR013762">
    <property type="entry name" value="Integrase-like_cat_sf"/>
</dbReference>
<dbReference type="eggNOG" id="COG4974">
    <property type="taxonomic scope" value="Bacteria"/>
</dbReference>
<dbReference type="Pfam" id="PF14659">
    <property type="entry name" value="Phage_int_SAM_3"/>
    <property type="match status" value="1"/>
</dbReference>
<feature type="domain" description="Core-binding (CB)" evidence="8">
    <location>
        <begin position="97"/>
        <end position="187"/>
    </location>
</feature>
<dbReference type="PROSITE" id="PS51900">
    <property type="entry name" value="CB"/>
    <property type="match status" value="1"/>
</dbReference>
<dbReference type="InterPro" id="IPR050090">
    <property type="entry name" value="Tyrosine_recombinase_XerCD"/>
</dbReference>
<dbReference type="HOGENOM" id="CLU_027562_17_7_7"/>
<keyword evidence="4" id="KW-0233">DNA recombination</keyword>
<dbReference type="GO" id="GO:0006310">
    <property type="term" value="P:DNA recombination"/>
    <property type="evidence" value="ECO:0007669"/>
    <property type="project" value="UniProtKB-KW"/>
</dbReference>
<dbReference type="Gene3D" id="1.10.150.130">
    <property type="match status" value="1"/>
</dbReference>
<evidence type="ECO:0000313" key="9">
    <source>
        <dbReference type="EMBL" id="EIG55004.1"/>
    </source>
</evidence>
<feature type="compositionally biased region" description="Basic and acidic residues" evidence="6">
    <location>
        <begin position="79"/>
        <end position="98"/>
    </location>
</feature>
<dbReference type="InterPro" id="IPR004107">
    <property type="entry name" value="Integrase_SAM-like_N"/>
</dbReference>
<name>I2Q5E8_9BACT</name>
<dbReference type="SUPFAM" id="SSF56349">
    <property type="entry name" value="DNA breaking-rejoining enzymes"/>
    <property type="match status" value="1"/>
</dbReference>
<dbReference type="PROSITE" id="PS51898">
    <property type="entry name" value="TYR_RECOMBINASE"/>
    <property type="match status" value="1"/>
</dbReference>
<dbReference type="EMBL" id="JH600068">
    <property type="protein sequence ID" value="EIG55004.1"/>
    <property type="molecule type" value="Genomic_DNA"/>
</dbReference>
<dbReference type="PANTHER" id="PTHR30349:SF64">
    <property type="entry name" value="PROPHAGE INTEGRASE INTD-RELATED"/>
    <property type="match status" value="1"/>
</dbReference>
<sequence>MGYTWKQAKHEGVRYREHPTRKHGVKPDQYFAIRYRVGGVRREEALGWASQGWTAAKAAQTLGKLQEAARTGEGATSLAEKRQKAEEKRQAEAEAHAQAERDNITFGHVFLDSYFPIAKKNKAQRSWQKEDQCYRLWIAPVLGDKPLKDIAPIHLERIKKNMADAGRAARSITYTLAVVRQVFNFARDHDLFAGQNPVTKIKKPSSDNRRVRFLSHEEADRLLVALAEKSPQVHDMALLSLHCGLRAGEIFALTWGDVDMERGILCLRDTKSGKTRAAILTDAAKSILAGRERRGPAGLVFPSETGERVGQVSQSFIKTVNALGFNDGVTDARQKVVFHTLRHTFASWLAEAGTDLYVIQQLMGHQSFAMVQRYAHLSPDTLRRAVKGLEAGMDAARADKKVVRLGEK</sequence>
<dbReference type="STRING" id="596152.DesU5LDRAFT_3375"/>
<dbReference type="InterPro" id="IPR010998">
    <property type="entry name" value="Integrase_recombinase_N"/>
</dbReference>
<evidence type="ECO:0000256" key="1">
    <source>
        <dbReference type="ARBA" id="ARBA00008857"/>
    </source>
</evidence>
<dbReference type="InterPro" id="IPR011010">
    <property type="entry name" value="DNA_brk_join_enz"/>
</dbReference>
<dbReference type="GO" id="GO:0003677">
    <property type="term" value="F:DNA binding"/>
    <property type="evidence" value="ECO:0007669"/>
    <property type="project" value="UniProtKB-UniRule"/>
</dbReference>
<evidence type="ECO:0000256" key="2">
    <source>
        <dbReference type="ARBA" id="ARBA00022908"/>
    </source>
</evidence>
<dbReference type="InterPro" id="IPR044068">
    <property type="entry name" value="CB"/>
</dbReference>
<evidence type="ECO:0000259" key="7">
    <source>
        <dbReference type="PROSITE" id="PS51898"/>
    </source>
</evidence>
<reference evidence="9" key="1">
    <citation type="submission" date="2011-11" db="EMBL/GenBank/DDBJ databases">
        <title>Improved High-Quality Draft sequence of Desulfovibrio sp. U5L.</title>
        <authorList>
            <consortium name="US DOE Joint Genome Institute"/>
            <person name="Lucas S."/>
            <person name="Han J."/>
            <person name="Lapidus A."/>
            <person name="Cheng J.-F."/>
            <person name="Goodwin L."/>
            <person name="Pitluck S."/>
            <person name="Peters L."/>
            <person name="Ovchinnikova G."/>
            <person name="Held B."/>
            <person name="Detter J.C."/>
            <person name="Han C."/>
            <person name="Tapia R."/>
            <person name="Land M."/>
            <person name="Hauser L."/>
            <person name="Kyrpides N."/>
            <person name="Ivanova N."/>
            <person name="Pagani I."/>
            <person name="Gabster J."/>
            <person name="Walker C."/>
            <person name="Stolyar S."/>
            <person name="Stahl D."/>
            <person name="Arkin A."/>
            <person name="Dehal P."/>
            <person name="Hazen T."/>
            <person name="Woyke T."/>
        </authorList>
    </citation>
    <scope>NUCLEOTIDE SEQUENCE [LARGE SCALE GENOMIC DNA]</scope>
    <source>
        <strain evidence="9">U5L</strain>
    </source>
</reference>
<keyword evidence="3 5" id="KW-0238">DNA-binding</keyword>
<accession>I2Q5E8</accession>
<dbReference type="PANTHER" id="PTHR30349">
    <property type="entry name" value="PHAGE INTEGRASE-RELATED"/>
    <property type="match status" value="1"/>
</dbReference>
<feature type="domain" description="Tyr recombinase" evidence="7">
    <location>
        <begin position="209"/>
        <end position="387"/>
    </location>
</feature>
<evidence type="ECO:0000256" key="3">
    <source>
        <dbReference type="ARBA" id="ARBA00023125"/>
    </source>
</evidence>
<organism evidence="9">
    <name type="scientific">Desulfovibrio sp. U5L</name>
    <dbReference type="NCBI Taxonomy" id="596152"/>
    <lineage>
        <taxon>Bacteria</taxon>
        <taxon>Pseudomonadati</taxon>
        <taxon>Thermodesulfobacteriota</taxon>
        <taxon>Desulfovibrionia</taxon>
        <taxon>Desulfovibrionales</taxon>
        <taxon>Desulfovibrionaceae</taxon>
        <taxon>Desulfovibrio</taxon>
    </lineage>
</organism>
<dbReference type="AlphaFoldDB" id="I2Q5E8"/>
<dbReference type="CDD" id="cd00796">
    <property type="entry name" value="INT_Rci_Hp1_C"/>
    <property type="match status" value="1"/>
</dbReference>